<reference evidence="3 4" key="1">
    <citation type="journal article" date="2015" name="Antonie Van Leeuwenhoek">
        <title>Pseudooceanicola atlanticus gen. nov. sp. nov., isolated from surface seawater of the Atlantic Ocean and reclassification of Oceanicola batsensis, Oceanicola marinus, Oceanicola nitratireducens, Oceanicola nanhaiensis, Oceanicola antarcticus and Oceanicola flagellatus, as Pseudooceanicola batsensis comb. nov., Pseudooceanicola marinus comb. nov., Pseudooceanicola nitratireducens comb. nov., Pseudooceanicola nanhaiensis comb. nov., Pseudooceanicola antarcticus comb. nov., and Pseudooceanicola flagellatus comb. nov.</title>
        <authorList>
            <person name="Lai Q."/>
            <person name="Li G."/>
            <person name="Liu X."/>
            <person name="Du Y."/>
            <person name="Sun F."/>
            <person name="Shao Z."/>
        </authorList>
    </citation>
    <scope>NUCLEOTIDE SEQUENCE [LARGE SCALE GENOMIC DNA]</scope>
    <source>
        <strain evidence="3 4">22II-s11g</strain>
    </source>
</reference>
<proteinExistence type="predicted"/>
<accession>A0A0A0EF44</accession>
<evidence type="ECO:0000259" key="2">
    <source>
        <dbReference type="Pfam" id="PF00440"/>
    </source>
</evidence>
<dbReference type="InterPro" id="IPR001647">
    <property type="entry name" value="HTH_TetR"/>
</dbReference>
<comment type="caution">
    <text evidence="3">The sequence shown here is derived from an EMBL/GenBank/DDBJ whole genome shotgun (WGS) entry which is preliminary data.</text>
</comment>
<dbReference type="eggNOG" id="COG1309">
    <property type="taxonomic scope" value="Bacteria"/>
</dbReference>
<organism evidence="3 4">
    <name type="scientific">Pseudooceanicola atlanticus</name>
    <dbReference type="NCBI Taxonomy" id="1461694"/>
    <lineage>
        <taxon>Bacteria</taxon>
        <taxon>Pseudomonadati</taxon>
        <taxon>Pseudomonadota</taxon>
        <taxon>Alphaproteobacteria</taxon>
        <taxon>Rhodobacterales</taxon>
        <taxon>Paracoccaceae</taxon>
        <taxon>Pseudooceanicola</taxon>
    </lineage>
</organism>
<dbReference type="AlphaFoldDB" id="A0A0A0EF44"/>
<keyword evidence="4" id="KW-1185">Reference proteome</keyword>
<evidence type="ECO:0000256" key="1">
    <source>
        <dbReference type="ARBA" id="ARBA00023125"/>
    </source>
</evidence>
<gene>
    <name evidence="3" type="ORF">ATO9_15970</name>
</gene>
<name>A0A0A0EF44_9RHOB</name>
<sequence>MGLLLAAERLFATQGIAATTIRQINTEAGQKNSSAIHYHFGSRDAILDAIIAIRVAPANAHREQLLAEARAAANGGPLSTETIIHLLMKPGIDRFIDTQGPHYSQRFLIQLRMNIEAWRRYERERQAWTLIELQQELHRARPMLPPQVVRSRFRSAVNFSMFEMAEIEGAEDRLGERYSRDEAIFRIEELKSVLITMLDAPIPARTADALAKISDAPRNSPPRSLME</sequence>
<evidence type="ECO:0000313" key="4">
    <source>
        <dbReference type="Proteomes" id="UP000030004"/>
    </source>
</evidence>
<dbReference type="Proteomes" id="UP000030004">
    <property type="component" value="Unassembled WGS sequence"/>
</dbReference>
<evidence type="ECO:0000313" key="3">
    <source>
        <dbReference type="EMBL" id="KGM47812.1"/>
    </source>
</evidence>
<dbReference type="STRING" id="1461694.ATO9_15970"/>
<protein>
    <recommendedName>
        <fullName evidence="2">HTH tetR-type domain-containing protein</fullName>
    </recommendedName>
</protein>
<dbReference type="InterPro" id="IPR009057">
    <property type="entry name" value="Homeodomain-like_sf"/>
</dbReference>
<feature type="domain" description="HTH tetR-type" evidence="2">
    <location>
        <begin position="3"/>
        <end position="50"/>
    </location>
</feature>
<dbReference type="Gene3D" id="1.10.357.10">
    <property type="entry name" value="Tetracycline Repressor, domain 2"/>
    <property type="match status" value="1"/>
</dbReference>
<keyword evidence="1" id="KW-0238">DNA-binding</keyword>
<dbReference type="EMBL" id="AQQX01000007">
    <property type="protein sequence ID" value="KGM47812.1"/>
    <property type="molecule type" value="Genomic_DNA"/>
</dbReference>
<dbReference type="SUPFAM" id="SSF46689">
    <property type="entry name" value="Homeodomain-like"/>
    <property type="match status" value="1"/>
</dbReference>
<dbReference type="Pfam" id="PF00440">
    <property type="entry name" value="TetR_N"/>
    <property type="match status" value="1"/>
</dbReference>
<dbReference type="GO" id="GO:0003677">
    <property type="term" value="F:DNA binding"/>
    <property type="evidence" value="ECO:0007669"/>
    <property type="project" value="UniProtKB-KW"/>
</dbReference>